<feature type="non-terminal residue" evidence="5">
    <location>
        <position position="1"/>
    </location>
</feature>
<dbReference type="GO" id="GO:0003747">
    <property type="term" value="F:translation release factor activity"/>
    <property type="evidence" value="ECO:0007669"/>
    <property type="project" value="InterPro"/>
</dbReference>
<accession>A0A7C1P699</accession>
<dbReference type="InterPro" id="IPR050057">
    <property type="entry name" value="Prokaryotic/Mito_RF"/>
</dbReference>
<evidence type="ECO:0000313" key="5">
    <source>
        <dbReference type="EMBL" id="HEB14051.1"/>
    </source>
</evidence>
<dbReference type="FunFam" id="3.30.160.20:FF:000004">
    <property type="entry name" value="Peptide chain release factor 1"/>
    <property type="match status" value="1"/>
</dbReference>
<protein>
    <submittedName>
        <fullName evidence="5">PCRF domain-containing protein</fullName>
    </submittedName>
</protein>
<dbReference type="PANTHER" id="PTHR43804">
    <property type="entry name" value="LD18447P"/>
    <property type="match status" value="1"/>
</dbReference>
<dbReference type="Pfam" id="PF00472">
    <property type="entry name" value="RF-1"/>
    <property type="match status" value="1"/>
</dbReference>
<proteinExistence type="inferred from homology"/>
<keyword evidence="3" id="KW-0648">Protein biosynthesis</keyword>
<dbReference type="GO" id="GO:0005737">
    <property type="term" value="C:cytoplasm"/>
    <property type="evidence" value="ECO:0007669"/>
    <property type="project" value="UniProtKB-ARBA"/>
</dbReference>
<comment type="similarity">
    <text evidence="1">Belongs to the prokaryotic/mitochondrial release factor family.</text>
</comment>
<dbReference type="Proteomes" id="UP000885744">
    <property type="component" value="Unassembled WGS sequence"/>
</dbReference>
<reference evidence="5" key="1">
    <citation type="journal article" date="2020" name="mSystems">
        <title>Genome- and Community-Level Interaction Insights into Carbon Utilization and Element Cycling Functions of Hydrothermarchaeota in Hydrothermal Sediment.</title>
        <authorList>
            <person name="Zhou Z."/>
            <person name="Liu Y."/>
            <person name="Xu W."/>
            <person name="Pan J."/>
            <person name="Luo Z.H."/>
            <person name="Li M."/>
        </authorList>
    </citation>
    <scope>NUCLEOTIDE SEQUENCE [LARGE SCALE GENOMIC DNA]</scope>
    <source>
        <strain evidence="5">HyVt-365</strain>
    </source>
</reference>
<name>A0A7C1P699_UNCKA</name>
<organism evidence="5">
    <name type="scientific">candidate division WWE3 bacterium</name>
    <dbReference type="NCBI Taxonomy" id="2053526"/>
    <lineage>
        <taxon>Bacteria</taxon>
        <taxon>Katanobacteria</taxon>
    </lineage>
</organism>
<dbReference type="SMART" id="SM00937">
    <property type="entry name" value="PCRF"/>
    <property type="match status" value="1"/>
</dbReference>
<dbReference type="SUPFAM" id="SSF75620">
    <property type="entry name" value="Release factor"/>
    <property type="match status" value="1"/>
</dbReference>
<dbReference type="PANTHER" id="PTHR43804:SF7">
    <property type="entry name" value="LD18447P"/>
    <property type="match status" value="1"/>
</dbReference>
<gene>
    <name evidence="5" type="ORF">ENI09_01435</name>
</gene>
<dbReference type="InterPro" id="IPR005139">
    <property type="entry name" value="PCRF"/>
</dbReference>
<comment type="caution">
    <text evidence="5">The sequence shown here is derived from an EMBL/GenBank/DDBJ whole genome shotgun (WGS) entry which is preliminary data.</text>
</comment>
<sequence length="246" mass="27204">NLDMAQQTAILEIRAGTGGDEAGLFAADLYRMYTRFAGNRGWKVVEHDRNKGGIGNIKSVTAEIIGEGAYDILKNESGVHRVQRIPITEKSGRIHTSTATIAVLPQVSAQEVEINPSDLRIDTFRASGHGGQNVQKVETAVRITHLPTGVVVGCQDERSQHKNKQKALSILGSKLYQMMQEQRASSVATLRREQVGGAGRAEKIRTWNFPQDRITDHRFGVKLGNIEEILNGNLDRLLKKISKKKK</sequence>
<dbReference type="EMBL" id="DRHH01000060">
    <property type="protein sequence ID" value="HEB14051.1"/>
    <property type="molecule type" value="Genomic_DNA"/>
</dbReference>
<evidence type="ECO:0000256" key="2">
    <source>
        <dbReference type="ARBA" id="ARBA00022481"/>
    </source>
</evidence>
<evidence type="ECO:0000256" key="1">
    <source>
        <dbReference type="ARBA" id="ARBA00010835"/>
    </source>
</evidence>
<dbReference type="Gene3D" id="3.30.160.20">
    <property type="match status" value="1"/>
</dbReference>
<dbReference type="AlphaFoldDB" id="A0A7C1P699"/>
<keyword evidence="2" id="KW-0488">Methylation</keyword>
<evidence type="ECO:0000259" key="4">
    <source>
        <dbReference type="SMART" id="SM00937"/>
    </source>
</evidence>
<dbReference type="Pfam" id="PF03462">
    <property type="entry name" value="PCRF"/>
    <property type="match status" value="1"/>
</dbReference>
<feature type="domain" description="Peptide chain release factor" evidence="4">
    <location>
        <begin position="1"/>
        <end position="76"/>
    </location>
</feature>
<dbReference type="InterPro" id="IPR000352">
    <property type="entry name" value="Pep_chain_release_fac_I"/>
</dbReference>
<evidence type="ECO:0000256" key="3">
    <source>
        <dbReference type="ARBA" id="ARBA00022917"/>
    </source>
</evidence>
<dbReference type="InterPro" id="IPR045853">
    <property type="entry name" value="Pep_chain_release_fac_I_sf"/>
</dbReference>
<dbReference type="Gene3D" id="3.30.70.1660">
    <property type="match status" value="1"/>
</dbReference>